<dbReference type="EMBL" id="CAJPDS010000021">
    <property type="protein sequence ID" value="CAF9918067.1"/>
    <property type="molecule type" value="Genomic_DNA"/>
</dbReference>
<comment type="caution">
    <text evidence="10">The sequence shown here is derived from an EMBL/GenBank/DDBJ whole genome shotgun (WGS) entry which is preliminary data.</text>
</comment>
<dbReference type="AlphaFoldDB" id="A0A8H3I7S1"/>
<evidence type="ECO:0000256" key="6">
    <source>
        <dbReference type="ARBA" id="ARBA00023004"/>
    </source>
</evidence>
<name>A0A8H3I7S1_9LECA</name>
<evidence type="ECO:0000256" key="5">
    <source>
        <dbReference type="ARBA" id="ARBA00023002"/>
    </source>
</evidence>
<evidence type="ECO:0000256" key="8">
    <source>
        <dbReference type="PIRSR" id="PIRSR602402-1"/>
    </source>
</evidence>
<keyword evidence="11" id="KW-1185">Reference proteome</keyword>
<evidence type="ECO:0000256" key="7">
    <source>
        <dbReference type="ARBA" id="ARBA00023033"/>
    </source>
</evidence>
<keyword evidence="5 9" id="KW-0560">Oxidoreductase</keyword>
<accession>A0A8H3I7S1</accession>
<dbReference type="InterPro" id="IPR036396">
    <property type="entry name" value="Cyt_P450_sf"/>
</dbReference>
<keyword evidence="6 8" id="KW-0408">Iron</keyword>
<keyword evidence="4 8" id="KW-0479">Metal-binding</keyword>
<dbReference type="PRINTS" id="PR01239">
    <property type="entry name" value="EP450IICYP52"/>
</dbReference>
<keyword evidence="7 9" id="KW-0503">Monooxygenase</keyword>
<dbReference type="InterPro" id="IPR047146">
    <property type="entry name" value="Cyt_P450_E_CYP52_fungi"/>
</dbReference>
<dbReference type="PRINTS" id="PR00464">
    <property type="entry name" value="EP450II"/>
</dbReference>
<evidence type="ECO:0000313" key="11">
    <source>
        <dbReference type="Proteomes" id="UP000664521"/>
    </source>
</evidence>
<dbReference type="SUPFAM" id="SSF48264">
    <property type="entry name" value="Cytochrome P450"/>
    <property type="match status" value="1"/>
</dbReference>
<protein>
    <recommendedName>
        <fullName evidence="12">Cytochrome P450</fullName>
    </recommendedName>
</protein>
<dbReference type="PROSITE" id="PS00086">
    <property type="entry name" value="CYTOCHROME_P450"/>
    <property type="match status" value="1"/>
</dbReference>
<evidence type="ECO:0000256" key="9">
    <source>
        <dbReference type="RuleBase" id="RU000461"/>
    </source>
</evidence>
<dbReference type="InterPro" id="IPR017972">
    <property type="entry name" value="Cyt_P450_CS"/>
</dbReference>
<evidence type="ECO:0000256" key="1">
    <source>
        <dbReference type="ARBA" id="ARBA00001971"/>
    </source>
</evidence>
<keyword evidence="3 8" id="KW-0349">Heme</keyword>
<dbReference type="InterPro" id="IPR001128">
    <property type="entry name" value="Cyt_P450"/>
</dbReference>
<dbReference type="PANTHER" id="PTHR24287">
    <property type="entry name" value="P450, PUTATIVE (EUROFUNG)-RELATED"/>
    <property type="match status" value="1"/>
</dbReference>
<evidence type="ECO:0008006" key="12">
    <source>
        <dbReference type="Google" id="ProtNLM"/>
    </source>
</evidence>
<evidence type="ECO:0000256" key="4">
    <source>
        <dbReference type="ARBA" id="ARBA00022723"/>
    </source>
</evidence>
<sequence>MGIVIILSLSIIVILGISYLTKLRQRHGLSHANGCRPATKYPHWDPVLGLDLFFMTGKLFEENRYLPNLVERYAKLGRTFETNLLGSPSINTIEPRNLQTVYVAKSKDWGVQPVRLPAQEPFCGRGFITTDGTQWEHSRALLKPSFNRANIDLVALERGLRLVLGRIPKDGSSVDLQPLFLQLYLDTATSFLFGESFNSLDGTVSDVAENFMKAFDHAMFGSGFRIALGRFKFLWPTGRWLESCQTTHRFVDQYVDKALQYRERLLTETKGARSADEGNLSVGQNLIYAMAEQTADRKTLRNESLQAMMAAQETTAVLISNVMFLLARHQDVWHRLREEVLPLDSQNLDADAVQSVPFLRHVLNETLRLYPVFPQMNRVALNDTTLPLGGGPDGKSPIFVHAGTMFDTAFFVLHRLPSIWGLDADKFRPDRWATFKPQTWEYVPFGGGPRGCAGQYKALTEASYIIVRILHEFKSIESRDEREWTGQVQLTAKNLHGCKVALTPA</sequence>
<dbReference type="PANTHER" id="PTHR24287:SF17">
    <property type="entry name" value="P450, PUTATIVE (EUROFUNG)-RELATED"/>
    <property type="match status" value="1"/>
</dbReference>
<organism evidence="10 11">
    <name type="scientific">Heterodermia speciosa</name>
    <dbReference type="NCBI Taxonomy" id="116794"/>
    <lineage>
        <taxon>Eukaryota</taxon>
        <taxon>Fungi</taxon>
        <taxon>Dikarya</taxon>
        <taxon>Ascomycota</taxon>
        <taxon>Pezizomycotina</taxon>
        <taxon>Lecanoromycetes</taxon>
        <taxon>OSLEUM clade</taxon>
        <taxon>Lecanoromycetidae</taxon>
        <taxon>Caliciales</taxon>
        <taxon>Physciaceae</taxon>
        <taxon>Heterodermia</taxon>
    </lineage>
</organism>
<proteinExistence type="inferred from homology"/>
<dbReference type="PRINTS" id="PR00385">
    <property type="entry name" value="P450"/>
</dbReference>
<reference evidence="10" key="1">
    <citation type="submission" date="2021-03" db="EMBL/GenBank/DDBJ databases">
        <authorList>
            <person name="Tagirdzhanova G."/>
        </authorList>
    </citation>
    <scope>NUCLEOTIDE SEQUENCE</scope>
</reference>
<dbReference type="Pfam" id="PF00067">
    <property type="entry name" value="p450"/>
    <property type="match status" value="1"/>
</dbReference>
<comment type="cofactor">
    <cofactor evidence="1 8">
        <name>heme</name>
        <dbReference type="ChEBI" id="CHEBI:30413"/>
    </cofactor>
</comment>
<dbReference type="Proteomes" id="UP000664521">
    <property type="component" value="Unassembled WGS sequence"/>
</dbReference>
<feature type="binding site" description="axial binding residue" evidence="8">
    <location>
        <position position="452"/>
    </location>
    <ligand>
        <name>heme</name>
        <dbReference type="ChEBI" id="CHEBI:30413"/>
    </ligand>
    <ligandPart>
        <name>Fe</name>
        <dbReference type="ChEBI" id="CHEBI:18248"/>
    </ligandPart>
</feature>
<dbReference type="GO" id="GO:0016712">
    <property type="term" value="F:oxidoreductase activity, acting on paired donors, with incorporation or reduction of molecular oxygen, reduced flavin or flavoprotein as one donor, and incorporation of one atom of oxygen"/>
    <property type="evidence" value="ECO:0007669"/>
    <property type="project" value="InterPro"/>
</dbReference>
<dbReference type="Gene3D" id="1.10.630.10">
    <property type="entry name" value="Cytochrome P450"/>
    <property type="match status" value="1"/>
</dbReference>
<evidence type="ECO:0000256" key="3">
    <source>
        <dbReference type="ARBA" id="ARBA00022617"/>
    </source>
</evidence>
<dbReference type="InterPro" id="IPR002402">
    <property type="entry name" value="Cyt_P450_E_grp-II"/>
</dbReference>
<comment type="similarity">
    <text evidence="2 9">Belongs to the cytochrome P450 family.</text>
</comment>
<evidence type="ECO:0000256" key="2">
    <source>
        <dbReference type="ARBA" id="ARBA00010617"/>
    </source>
</evidence>
<dbReference type="OrthoDB" id="1470350at2759"/>
<dbReference type="GO" id="GO:0005506">
    <property type="term" value="F:iron ion binding"/>
    <property type="evidence" value="ECO:0007669"/>
    <property type="project" value="InterPro"/>
</dbReference>
<dbReference type="GO" id="GO:0020037">
    <property type="term" value="F:heme binding"/>
    <property type="evidence" value="ECO:0007669"/>
    <property type="project" value="InterPro"/>
</dbReference>
<dbReference type="InterPro" id="IPR002974">
    <property type="entry name" value="Cyt_P450_E_CYP52_ascomycetes"/>
</dbReference>
<dbReference type="CDD" id="cd11063">
    <property type="entry name" value="CYP52"/>
    <property type="match status" value="1"/>
</dbReference>
<gene>
    <name evidence="10" type="ORF">HETSPECPRED_003654</name>
</gene>
<evidence type="ECO:0000313" key="10">
    <source>
        <dbReference type="EMBL" id="CAF9918067.1"/>
    </source>
</evidence>